<accession>S1NVM6</accession>
<proteinExistence type="predicted"/>
<name>S1NVM6_9ENTE</name>
<keyword evidence="2" id="KW-1185">Reference proteome</keyword>
<comment type="caution">
    <text evidence="1">The sequence shown here is derived from an EMBL/GenBank/DDBJ whole genome shotgun (WGS) entry which is preliminary data.</text>
</comment>
<dbReference type="eggNOG" id="ENOG5032GCJ">
    <property type="taxonomic scope" value="Bacteria"/>
</dbReference>
<sequence length="74" mass="7379">MAKAATKTMKAASRTFKINKKDGTLVVEGASPLAITGLAADTVVATGDYVAIAVENGKESAAVDVPGFTVLPGA</sequence>
<dbReference type="PATRIC" id="fig|1139219.3.peg.931"/>
<dbReference type="OrthoDB" id="2065410at2"/>
<dbReference type="STRING" id="44009.RV01_GL001218"/>
<dbReference type="HOGENOM" id="CLU_191423_0_0_9"/>
<dbReference type="Proteomes" id="UP000014127">
    <property type="component" value="Unassembled WGS sequence"/>
</dbReference>
<organism evidence="1 2">
    <name type="scientific">Enterococcus dispar ATCC 51266</name>
    <dbReference type="NCBI Taxonomy" id="1139219"/>
    <lineage>
        <taxon>Bacteria</taxon>
        <taxon>Bacillati</taxon>
        <taxon>Bacillota</taxon>
        <taxon>Bacilli</taxon>
        <taxon>Lactobacillales</taxon>
        <taxon>Enterococcaceae</taxon>
        <taxon>Enterococcus</taxon>
    </lineage>
</organism>
<protein>
    <submittedName>
        <fullName evidence="1">Uncharacterized protein</fullName>
    </submittedName>
</protein>
<gene>
    <name evidence="1" type="ORF">OMK_00966</name>
</gene>
<dbReference type="AlphaFoldDB" id="S1NVM6"/>
<evidence type="ECO:0000313" key="2">
    <source>
        <dbReference type="Proteomes" id="UP000014127"/>
    </source>
</evidence>
<dbReference type="EMBL" id="AHYR01000004">
    <property type="protein sequence ID" value="EOT42605.1"/>
    <property type="molecule type" value="Genomic_DNA"/>
</dbReference>
<evidence type="ECO:0000313" key="1">
    <source>
        <dbReference type="EMBL" id="EOT42605.1"/>
    </source>
</evidence>
<reference evidence="1 2" key="1">
    <citation type="submission" date="2013-03" db="EMBL/GenBank/DDBJ databases">
        <title>The Genome Sequence of Enterococcus dispar ATCC_51266 (Illumina only assembly).</title>
        <authorList>
            <consortium name="The Broad Institute Genomics Platform"/>
            <consortium name="The Broad Institute Genome Sequencing Center for Infectious Disease"/>
            <person name="Earl A."/>
            <person name="Russ C."/>
            <person name="Gilmore M."/>
            <person name="Surin D."/>
            <person name="Walker B."/>
            <person name="Young S."/>
            <person name="Zeng Q."/>
            <person name="Gargeya S."/>
            <person name="Fitzgerald M."/>
            <person name="Haas B."/>
            <person name="Abouelleil A."/>
            <person name="Allen A.W."/>
            <person name="Alvarado L."/>
            <person name="Arachchi H.M."/>
            <person name="Berlin A.M."/>
            <person name="Chapman S.B."/>
            <person name="Gainer-Dewar J."/>
            <person name="Goldberg J."/>
            <person name="Griggs A."/>
            <person name="Gujja S."/>
            <person name="Hansen M."/>
            <person name="Howarth C."/>
            <person name="Imamovic A."/>
            <person name="Ireland A."/>
            <person name="Larimer J."/>
            <person name="McCowan C."/>
            <person name="Murphy C."/>
            <person name="Pearson M."/>
            <person name="Poon T.W."/>
            <person name="Priest M."/>
            <person name="Roberts A."/>
            <person name="Saif S."/>
            <person name="Shea T."/>
            <person name="Sisk P."/>
            <person name="Sykes S."/>
            <person name="Wortman J."/>
            <person name="Nusbaum C."/>
            <person name="Birren B."/>
        </authorList>
    </citation>
    <scope>NUCLEOTIDE SEQUENCE [LARGE SCALE GENOMIC DNA]</scope>
    <source>
        <strain evidence="1 2">ATCC 51266</strain>
    </source>
</reference>